<dbReference type="Gene3D" id="6.10.140.2190">
    <property type="match status" value="1"/>
</dbReference>
<dbReference type="AlphaFoldDB" id="A0A0R2BEA3"/>
<sequence>MAYDLAKVTANGNNLIAQILANKSSLSIDKIEISDTQLSSTTDISTMTSVPKVVQTVSANGFSKNSNTLIISTVVDNSSISADYKAWVFGIWGSDSQNGQSQLIAVITSTNSPDTIPAFSGITPVSYTYKFNIGFSNASQIQFNMIDDSFATNDTVVHTTGDETIDGQKKFKTDPTDSAGNAYAKTVDVNQQLDKKVVDNKDGTEQLNGVQVQPYNKLSDTIGGRNLLLNTQNPSATNPVKFVNAVGPDILGTETFSNGYIKLASSVSSTVSETFYRFNHPDFALMPLPSGTYTLVVDLTSSDNVQVTPRGEFSTNGNTFQDLSTPSWKPSSTEKQFSYTFTIPSNATGWYISLEMYADDGTIDNTGKSFQFRNASIQKGDIATDSSPAPEDKVNVSDMRKPASDVAGIEEVNAKQNLIGYTPANDSKVAHLSGANNFDTVPTVNNNPLLLASSLPSDLARTGSDQEFTGKNTFDTAPIDKTTGNPYITKSDVTAAVNTATANMVDSSKPTNFTAGLQSGGVDVATAADIKSVEASAWHQLDNKYIIPDSRNTLAPATSVLYKIDDSNHTLYLSGVITLTEDGVPYYPFTVTIKLGSIIKSMKTFFVPYLGNASNANSGTTWNLNYASQSSTNLTFVAVYGVVSIVATSGAGGKLAFVTYDELV</sequence>
<dbReference type="PATRIC" id="fig|1423733.4.peg.806"/>
<evidence type="ECO:0000313" key="1">
    <source>
        <dbReference type="EMBL" id="KRM74003.1"/>
    </source>
</evidence>
<dbReference type="RefSeq" id="WP_056997295.1">
    <property type="nucleotide sequence ID" value="NZ_AYYR01000106.1"/>
</dbReference>
<protein>
    <recommendedName>
        <fullName evidence="3">Lower baseplate protein N-terminal domain-containing protein</fullName>
    </recommendedName>
</protein>
<organism evidence="1 2">
    <name type="scientific">Secundilactobacillus collinoides DSM 20515 = JCM 1123</name>
    <dbReference type="NCBI Taxonomy" id="1423733"/>
    <lineage>
        <taxon>Bacteria</taxon>
        <taxon>Bacillati</taxon>
        <taxon>Bacillota</taxon>
        <taxon>Bacilli</taxon>
        <taxon>Lactobacillales</taxon>
        <taxon>Lactobacillaceae</taxon>
        <taxon>Secundilactobacillus</taxon>
    </lineage>
</organism>
<name>A0A0R2BEA3_SECCO</name>
<gene>
    <name evidence="1" type="ORF">FC82_GL000774</name>
</gene>
<evidence type="ECO:0008006" key="3">
    <source>
        <dbReference type="Google" id="ProtNLM"/>
    </source>
</evidence>
<proteinExistence type="predicted"/>
<evidence type="ECO:0000313" key="2">
    <source>
        <dbReference type="Proteomes" id="UP000051845"/>
    </source>
</evidence>
<reference evidence="1 2" key="1">
    <citation type="journal article" date="2015" name="Genome Announc.">
        <title>Expanding the biotechnology potential of lactobacilli through comparative genomics of 213 strains and associated genera.</title>
        <authorList>
            <person name="Sun Z."/>
            <person name="Harris H.M."/>
            <person name="McCann A."/>
            <person name="Guo C."/>
            <person name="Argimon S."/>
            <person name="Zhang W."/>
            <person name="Yang X."/>
            <person name="Jeffery I.B."/>
            <person name="Cooney J.C."/>
            <person name="Kagawa T.F."/>
            <person name="Liu W."/>
            <person name="Song Y."/>
            <person name="Salvetti E."/>
            <person name="Wrobel A."/>
            <person name="Rasinkangas P."/>
            <person name="Parkhill J."/>
            <person name="Rea M.C."/>
            <person name="O'Sullivan O."/>
            <person name="Ritari J."/>
            <person name="Douillard F.P."/>
            <person name="Paul Ross R."/>
            <person name="Yang R."/>
            <person name="Briner A.E."/>
            <person name="Felis G.E."/>
            <person name="de Vos W.M."/>
            <person name="Barrangou R."/>
            <person name="Klaenhammer T.R."/>
            <person name="Caufield P.W."/>
            <person name="Cui Y."/>
            <person name="Zhang H."/>
            <person name="O'Toole P.W."/>
        </authorList>
    </citation>
    <scope>NUCLEOTIDE SEQUENCE [LARGE SCALE GENOMIC DNA]</scope>
    <source>
        <strain evidence="1 2">DSM 20515</strain>
    </source>
</reference>
<comment type="caution">
    <text evidence="1">The sequence shown here is derived from an EMBL/GenBank/DDBJ whole genome shotgun (WGS) entry which is preliminary data.</text>
</comment>
<dbReference type="SUPFAM" id="SSF69349">
    <property type="entry name" value="Phage fibre proteins"/>
    <property type="match status" value="1"/>
</dbReference>
<dbReference type="EMBL" id="AYYR01000106">
    <property type="protein sequence ID" value="KRM74003.1"/>
    <property type="molecule type" value="Genomic_DNA"/>
</dbReference>
<dbReference type="Proteomes" id="UP000051845">
    <property type="component" value="Unassembled WGS sequence"/>
</dbReference>
<accession>A0A0R2BEA3</accession>